<dbReference type="SUPFAM" id="SSF54713">
    <property type="entry name" value="Elongation factor Ts (EF-Ts), dimerisation domain"/>
    <property type="match status" value="1"/>
</dbReference>
<dbReference type="Pfam" id="PF00889">
    <property type="entry name" value="EF_TS"/>
    <property type="match status" value="1"/>
</dbReference>
<evidence type="ECO:0000313" key="7">
    <source>
        <dbReference type="EMBL" id="HJA98730.1"/>
    </source>
</evidence>
<comment type="function">
    <text evidence="5">Associates with the EF-Tu.GDP complex and induces the exchange of GDP to GTP. It remains bound to the aminoacyl-tRNA.EF-Tu.GTP complex up to the GTP hydrolysis stage on the ribosome.</text>
</comment>
<dbReference type="PROSITE" id="PS01126">
    <property type="entry name" value="EF_TS_1"/>
    <property type="match status" value="1"/>
</dbReference>
<dbReference type="PANTHER" id="PTHR11741">
    <property type="entry name" value="ELONGATION FACTOR TS"/>
    <property type="match status" value="1"/>
</dbReference>
<dbReference type="NCBIfam" id="TIGR00116">
    <property type="entry name" value="tsf"/>
    <property type="match status" value="1"/>
</dbReference>
<accession>A0A9D2IBH8</accession>
<feature type="domain" description="Translation elongation factor EFTs/EF1B dimerisation" evidence="6">
    <location>
        <begin position="70"/>
        <end position="274"/>
    </location>
</feature>
<gene>
    <name evidence="5 7" type="primary">tsf</name>
    <name evidence="7" type="ORF">H9779_03910</name>
</gene>
<dbReference type="Gene3D" id="3.30.479.20">
    <property type="entry name" value="Elongation factor Ts, dimerisation domain"/>
    <property type="match status" value="2"/>
</dbReference>
<evidence type="ECO:0000256" key="3">
    <source>
        <dbReference type="ARBA" id="ARBA00022768"/>
    </source>
</evidence>
<reference evidence="7" key="2">
    <citation type="submission" date="2021-04" db="EMBL/GenBank/DDBJ databases">
        <authorList>
            <person name="Gilroy R."/>
        </authorList>
    </citation>
    <scope>NUCLEOTIDE SEQUENCE</scope>
    <source>
        <strain evidence="7">CHK169-11906</strain>
    </source>
</reference>
<dbReference type="FunFam" id="1.10.8.10:FF:000001">
    <property type="entry name" value="Elongation factor Ts"/>
    <property type="match status" value="1"/>
</dbReference>
<evidence type="ECO:0000256" key="4">
    <source>
        <dbReference type="ARBA" id="ARBA00022917"/>
    </source>
</evidence>
<dbReference type="AlphaFoldDB" id="A0A9D2IBH8"/>
<sequence length="276" mass="30259">MEIKAADVMKLRKMTGAGMMDCKKALMEAEGDFSRAQDIIREKGKLVVAKRADRSATEGVVVTKIVGQKAYILCLACETDFVAQNAEFSKSAADMLEVAVSNDAADLATLLATKNAEGRTVEELVTEKSGQTGEKIELAYYARIEAPYCHAYVHFNKKLGTVIGFNKVVPEEVAHTVAMQATAMAPIAIDEKDVPADVVEHERKIAIEAMKQDPKNAGKPDSILEKIAEGKMRKFFEENTLLNQALVGEKETIAEYIHKADKEATVIAYKRFALEA</sequence>
<evidence type="ECO:0000313" key="8">
    <source>
        <dbReference type="Proteomes" id="UP000824259"/>
    </source>
</evidence>
<feature type="region of interest" description="Involved in Mg(2+) ion dislocation from EF-Tu" evidence="5">
    <location>
        <begin position="79"/>
        <end position="82"/>
    </location>
</feature>
<evidence type="ECO:0000256" key="5">
    <source>
        <dbReference type="HAMAP-Rule" id="MF_00050"/>
    </source>
</evidence>
<dbReference type="HAMAP" id="MF_00050">
    <property type="entry name" value="EF_Ts"/>
    <property type="match status" value="1"/>
</dbReference>
<protein>
    <recommendedName>
        <fullName evidence="2 5">Elongation factor Ts</fullName>
        <shortName evidence="5">EF-Ts</shortName>
    </recommendedName>
</protein>
<keyword evidence="5" id="KW-0963">Cytoplasm</keyword>
<evidence type="ECO:0000256" key="1">
    <source>
        <dbReference type="ARBA" id="ARBA00005532"/>
    </source>
</evidence>
<dbReference type="GO" id="GO:0003746">
    <property type="term" value="F:translation elongation factor activity"/>
    <property type="evidence" value="ECO:0007669"/>
    <property type="project" value="UniProtKB-UniRule"/>
</dbReference>
<name>A0A9D2IBH8_9BACT</name>
<dbReference type="InterPro" id="IPR001816">
    <property type="entry name" value="Transl_elong_EFTs/EF1B"/>
</dbReference>
<dbReference type="EMBL" id="DWYR01000010">
    <property type="protein sequence ID" value="HJA98730.1"/>
    <property type="molecule type" value="Genomic_DNA"/>
</dbReference>
<dbReference type="SUPFAM" id="SSF46934">
    <property type="entry name" value="UBA-like"/>
    <property type="match status" value="1"/>
</dbReference>
<comment type="similarity">
    <text evidence="1 5">Belongs to the EF-Ts family.</text>
</comment>
<dbReference type="InterPro" id="IPR014039">
    <property type="entry name" value="Transl_elong_EFTs/EF1B_dimer"/>
</dbReference>
<dbReference type="InterPro" id="IPR018101">
    <property type="entry name" value="Transl_elong_Ts_CS"/>
</dbReference>
<comment type="caution">
    <text evidence="7">The sequence shown here is derived from an EMBL/GenBank/DDBJ whole genome shotgun (WGS) entry which is preliminary data.</text>
</comment>
<dbReference type="GO" id="GO:0005737">
    <property type="term" value="C:cytoplasm"/>
    <property type="evidence" value="ECO:0007669"/>
    <property type="project" value="UniProtKB-SubCell"/>
</dbReference>
<comment type="subcellular location">
    <subcellularLocation>
        <location evidence="5">Cytoplasm</location>
    </subcellularLocation>
</comment>
<evidence type="ECO:0000256" key="2">
    <source>
        <dbReference type="ARBA" id="ARBA00016956"/>
    </source>
</evidence>
<dbReference type="Gene3D" id="1.10.286.20">
    <property type="match status" value="1"/>
</dbReference>
<proteinExistence type="inferred from homology"/>
<keyword evidence="3 5" id="KW-0251">Elongation factor</keyword>
<dbReference type="FunFam" id="1.10.286.20:FF:000001">
    <property type="entry name" value="Elongation factor Ts"/>
    <property type="match status" value="1"/>
</dbReference>
<dbReference type="InterPro" id="IPR036402">
    <property type="entry name" value="EF-Ts_dimer_sf"/>
</dbReference>
<evidence type="ECO:0000259" key="6">
    <source>
        <dbReference type="Pfam" id="PF00889"/>
    </source>
</evidence>
<dbReference type="InterPro" id="IPR009060">
    <property type="entry name" value="UBA-like_sf"/>
</dbReference>
<organism evidence="7 8">
    <name type="scientific">Candidatus Alistipes avicola</name>
    <dbReference type="NCBI Taxonomy" id="2838432"/>
    <lineage>
        <taxon>Bacteria</taxon>
        <taxon>Pseudomonadati</taxon>
        <taxon>Bacteroidota</taxon>
        <taxon>Bacteroidia</taxon>
        <taxon>Bacteroidales</taxon>
        <taxon>Rikenellaceae</taxon>
        <taxon>Alistipes</taxon>
    </lineage>
</organism>
<dbReference type="PANTHER" id="PTHR11741:SF0">
    <property type="entry name" value="ELONGATION FACTOR TS, MITOCHONDRIAL"/>
    <property type="match status" value="1"/>
</dbReference>
<dbReference type="CDD" id="cd14275">
    <property type="entry name" value="UBA_EF-Ts"/>
    <property type="match status" value="1"/>
</dbReference>
<dbReference type="Gene3D" id="1.10.8.10">
    <property type="entry name" value="DNA helicase RuvA subunit, C-terminal domain"/>
    <property type="match status" value="1"/>
</dbReference>
<reference evidence="7" key="1">
    <citation type="journal article" date="2021" name="PeerJ">
        <title>Extensive microbial diversity within the chicken gut microbiome revealed by metagenomics and culture.</title>
        <authorList>
            <person name="Gilroy R."/>
            <person name="Ravi A."/>
            <person name="Getino M."/>
            <person name="Pursley I."/>
            <person name="Horton D.L."/>
            <person name="Alikhan N.F."/>
            <person name="Baker D."/>
            <person name="Gharbi K."/>
            <person name="Hall N."/>
            <person name="Watson M."/>
            <person name="Adriaenssens E.M."/>
            <person name="Foster-Nyarko E."/>
            <person name="Jarju S."/>
            <person name="Secka A."/>
            <person name="Antonio M."/>
            <person name="Oren A."/>
            <person name="Chaudhuri R.R."/>
            <person name="La Ragione R."/>
            <person name="Hildebrand F."/>
            <person name="Pallen M.J."/>
        </authorList>
    </citation>
    <scope>NUCLEOTIDE SEQUENCE</scope>
    <source>
        <strain evidence="7">CHK169-11906</strain>
    </source>
</reference>
<keyword evidence="4 5" id="KW-0648">Protein biosynthesis</keyword>
<dbReference type="Proteomes" id="UP000824259">
    <property type="component" value="Unassembled WGS sequence"/>
</dbReference>